<dbReference type="STRING" id="33097.A0A150FVR5"/>
<dbReference type="InterPro" id="IPR001965">
    <property type="entry name" value="Znf_PHD"/>
</dbReference>
<name>A0A150FVR5_GONPE</name>
<evidence type="ECO:0000256" key="4">
    <source>
        <dbReference type="PROSITE-ProRule" id="PRU00146"/>
    </source>
</evidence>
<dbReference type="SUPFAM" id="SSF57903">
    <property type="entry name" value="FYVE/PHD zinc finger"/>
    <property type="match status" value="1"/>
</dbReference>
<sequence length="296" mass="30271">MGLSELACKVPDVKRDQLDEQLRALMGRLVSKYVHANLVGLLRHTKVLAAKDRAEVQALRDERRADAARSVKGAAAAGKKALGAPPIAHAAKGGAPPGGPSVEPEADDEEFWDSVCCEECGCPHPEVSMLLCDGCGGGWHTFCLSPPLPGVPDGDWYCPYCLAPRPGAGTAGAKPAEAAQQAAEAHTATQAAGSTAAAQVAIAPAQVATAATGALAAAVVTITAEVTESAAEAITLGGQEEGAIVGTSAQQQSSPDKGRGKRQRKPSHKAREATDVEQPTAKKVATRKGGNKAKLP</sequence>
<dbReference type="InterPro" id="IPR011011">
    <property type="entry name" value="Znf_FYVE_PHD"/>
</dbReference>
<keyword evidence="3" id="KW-0862">Zinc</keyword>
<dbReference type="Gene3D" id="3.30.40.10">
    <property type="entry name" value="Zinc/RING finger domain, C3HC4 (zinc finger)"/>
    <property type="match status" value="1"/>
</dbReference>
<evidence type="ECO:0000256" key="1">
    <source>
        <dbReference type="ARBA" id="ARBA00022723"/>
    </source>
</evidence>
<dbReference type="Proteomes" id="UP000075714">
    <property type="component" value="Unassembled WGS sequence"/>
</dbReference>
<feature type="domain" description="PHD-type" evidence="6">
    <location>
        <begin position="114"/>
        <end position="164"/>
    </location>
</feature>
<proteinExistence type="predicted"/>
<evidence type="ECO:0000256" key="3">
    <source>
        <dbReference type="ARBA" id="ARBA00022833"/>
    </source>
</evidence>
<dbReference type="InterPro" id="IPR019786">
    <property type="entry name" value="Zinc_finger_PHD-type_CS"/>
</dbReference>
<reference evidence="8" key="1">
    <citation type="journal article" date="2016" name="Nat. Commun.">
        <title>The Gonium pectorale genome demonstrates co-option of cell cycle regulation during the evolution of multicellularity.</title>
        <authorList>
            <person name="Hanschen E.R."/>
            <person name="Marriage T.N."/>
            <person name="Ferris P.J."/>
            <person name="Hamaji T."/>
            <person name="Toyoda A."/>
            <person name="Fujiyama A."/>
            <person name="Neme R."/>
            <person name="Noguchi H."/>
            <person name="Minakuchi Y."/>
            <person name="Suzuki M."/>
            <person name="Kawai-Toyooka H."/>
            <person name="Smith D.R."/>
            <person name="Sparks H."/>
            <person name="Anderson J."/>
            <person name="Bakaric R."/>
            <person name="Luria V."/>
            <person name="Karger A."/>
            <person name="Kirschner M.W."/>
            <person name="Durand P.M."/>
            <person name="Michod R.E."/>
            <person name="Nozaki H."/>
            <person name="Olson B.J."/>
        </authorList>
    </citation>
    <scope>NUCLEOTIDE SEQUENCE [LARGE SCALE GENOMIC DNA]</scope>
    <source>
        <strain evidence="8">NIES-2863</strain>
    </source>
</reference>
<dbReference type="PROSITE" id="PS01359">
    <property type="entry name" value="ZF_PHD_1"/>
    <property type="match status" value="1"/>
</dbReference>
<dbReference type="CDD" id="cd15543">
    <property type="entry name" value="PHD_RSF1"/>
    <property type="match status" value="1"/>
</dbReference>
<dbReference type="GO" id="GO:0008270">
    <property type="term" value="F:zinc ion binding"/>
    <property type="evidence" value="ECO:0007669"/>
    <property type="project" value="UniProtKB-KW"/>
</dbReference>
<keyword evidence="2 4" id="KW-0863">Zinc-finger</keyword>
<dbReference type="InterPro" id="IPR013083">
    <property type="entry name" value="Znf_RING/FYVE/PHD"/>
</dbReference>
<keyword evidence="1" id="KW-0479">Metal-binding</keyword>
<dbReference type="Pfam" id="PF00628">
    <property type="entry name" value="PHD"/>
    <property type="match status" value="1"/>
</dbReference>
<dbReference type="SMART" id="SM00249">
    <property type="entry name" value="PHD"/>
    <property type="match status" value="1"/>
</dbReference>
<comment type="caution">
    <text evidence="7">The sequence shown here is derived from an EMBL/GenBank/DDBJ whole genome shotgun (WGS) entry which is preliminary data.</text>
</comment>
<accession>A0A150FVR5</accession>
<protein>
    <recommendedName>
        <fullName evidence="6">PHD-type domain-containing protein</fullName>
    </recommendedName>
</protein>
<dbReference type="OrthoDB" id="550525at2759"/>
<feature type="compositionally biased region" description="Low complexity" evidence="5">
    <location>
        <begin position="85"/>
        <end position="94"/>
    </location>
</feature>
<feature type="region of interest" description="Disordered" evidence="5">
    <location>
        <begin position="85"/>
        <end position="106"/>
    </location>
</feature>
<dbReference type="AlphaFoldDB" id="A0A150FVR5"/>
<evidence type="ECO:0000256" key="2">
    <source>
        <dbReference type="ARBA" id="ARBA00022771"/>
    </source>
</evidence>
<evidence type="ECO:0000313" key="7">
    <source>
        <dbReference type="EMBL" id="KXZ41120.1"/>
    </source>
</evidence>
<keyword evidence="8" id="KW-1185">Reference proteome</keyword>
<dbReference type="InterPro" id="IPR019787">
    <property type="entry name" value="Znf_PHD-finger"/>
</dbReference>
<gene>
    <name evidence="7" type="ORF">GPECTOR_767g937</name>
</gene>
<evidence type="ECO:0000256" key="5">
    <source>
        <dbReference type="SAM" id="MobiDB-lite"/>
    </source>
</evidence>
<feature type="region of interest" description="Disordered" evidence="5">
    <location>
        <begin position="244"/>
        <end position="296"/>
    </location>
</feature>
<evidence type="ECO:0000313" key="8">
    <source>
        <dbReference type="Proteomes" id="UP000075714"/>
    </source>
</evidence>
<feature type="compositionally biased region" description="Basic residues" evidence="5">
    <location>
        <begin position="259"/>
        <end position="268"/>
    </location>
</feature>
<organism evidence="7 8">
    <name type="scientific">Gonium pectorale</name>
    <name type="common">Green alga</name>
    <dbReference type="NCBI Taxonomy" id="33097"/>
    <lineage>
        <taxon>Eukaryota</taxon>
        <taxon>Viridiplantae</taxon>
        <taxon>Chlorophyta</taxon>
        <taxon>core chlorophytes</taxon>
        <taxon>Chlorophyceae</taxon>
        <taxon>CS clade</taxon>
        <taxon>Chlamydomonadales</taxon>
        <taxon>Volvocaceae</taxon>
        <taxon>Gonium</taxon>
    </lineage>
</organism>
<feature type="compositionally biased region" description="Basic residues" evidence="5">
    <location>
        <begin position="284"/>
        <end position="296"/>
    </location>
</feature>
<dbReference type="EMBL" id="LSYV01000763">
    <property type="protein sequence ID" value="KXZ41120.1"/>
    <property type="molecule type" value="Genomic_DNA"/>
</dbReference>
<dbReference type="PROSITE" id="PS50016">
    <property type="entry name" value="ZF_PHD_2"/>
    <property type="match status" value="1"/>
</dbReference>
<evidence type="ECO:0000259" key="6">
    <source>
        <dbReference type="PROSITE" id="PS50016"/>
    </source>
</evidence>